<evidence type="ECO:0000313" key="1">
    <source>
        <dbReference type="EMBL" id="KIH53034.1"/>
    </source>
</evidence>
<name>A0A0C2G2B4_9BILA</name>
<sequence length="150" mass="17091">MSSLPAERITRSGPFQKVGSDYLGPIYHRDTAARRGTPDLVYSDNTATFHAVSTNDLLHFSNLLSAKLQVIVCWFKFIRWLWKSKPSSTLAQLHLTARRIRVFKLCEFISPEVTLQLPPGADKCDTGFDGHRLSEWYKDTLEVPNCFCNL</sequence>
<dbReference type="AlphaFoldDB" id="A0A0C2G2B4"/>
<reference evidence="1 2" key="1">
    <citation type="submission" date="2013-12" db="EMBL/GenBank/DDBJ databases">
        <title>Draft genome of the parsitic nematode Ancylostoma duodenale.</title>
        <authorList>
            <person name="Mitreva M."/>
        </authorList>
    </citation>
    <scope>NUCLEOTIDE SEQUENCE [LARGE SCALE GENOMIC DNA]</scope>
    <source>
        <strain evidence="1 2">Zhejiang</strain>
    </source>
</reference>
<keyword evidence="2" id="KW-1185">Reference proteome</keyword>
<evidence type="ECO:0000313" key="2">
    <source>
        <dbReference type="Proteomes" id="UP000054047"/>
    </source>
</evidence>
<accession>A0A0C2G2B4</accession>
<dbReference type="Proteomes" id="UP000054047">
    <property type="component" value="Unassembled WGS sequence"/>
</dbReference>
<organism evidence="1 2">
    <name type="scientific">Ancylostoma duodenale</name>
    <dbReference type="NCBI Taxonomy" id="51022"/>
    <lineage>
        <taxon>Eukaryota</taxon>
        <taxon>Metazoa</taxon>
        <taxon>Ecdysozoa</taxon>
        <taxon>Nematoda</taxon>
        <taxon>Chromadorea</taxon>
        <taxon>Rhabditida</taxon>
        <taxon>Rhabditina</taxon>
        <taxon>Rhabditomorpha</taxon>
        <taxon>Strongyloidea</taxon>
        <taxon>Ancylostomatidae</taxon>
        <taxon>Ancylostomatinae</taxon>
        <taxon>Ancylostoma</taxon>
    </lineage>
</organism>
<dbReference type="EMBL" id="KN742201">
    <property type="protein sequence ID" value="KIH53034.1"/>
    <property type="molecule type" value="Genomic_DNA"/>
</dbReference>
<proteinExistence type="predicted"/>
<protein>
    <submittedName>
        <fullName evidence="1">Uncharacterized protein</fullName>
    </submittedName>
</protein>
<gene>
    <name evidence="1" type="ORF">ANCDUO_16850</name>
</gene>